<organism evidence="1 2">
    <name type="scientific">Catharanthus roseus</name>
    <name type="common">Madagascar periwinkle</name>
    <name type="synonym">Vinca rosea</name>
    <dbReference type="NCBI Taxonomy" id="4058"/>
    <lineage>
        <taxon>Eukaryota</taxon>
        <taxon>Viridiplantae</taxon>
        <taxon>Streptophyta</taxon>
        <taxon>Embryophyta</taxon>
        <taxon>Tracheophyta</taxon>
        <taxon>Spermatophyta</taxon>
        <taxon>Magnoliopsida</taxon>
        <taxon>eudicotyledons</taxon>
        <taxon>Gunneridae</taxon>
        <taxon>Pentapetalae</taxon>
        <taxon>asterids</taxon>
        <taxon>lamiids</taxon>
        <taxon>Gentianales</taxon>
        <taxon>Apocynaceae</taxon>
        <taxon>Rauvolfioideae</taxon>
        <taxon>Vinceae</taxon>
        <taxon>Catharanthinae</taxon>
        <taxon>Catharanthus</taxon>
    </lineage>
</organism>
<gene>
    <name evidence="1" type="ORF">M9H77_17576</name>
</gene>
<protein>
    <submittedName>
        <fullName evidence="1">Uncharacterized protein</fullName>
    </submittedName>
</protein>
<dbReference type="Proteomes" id="UP001060085">
    <property type="component" value="Linkage Group LG04"/>
</dbReference>
<sequence>MLIEITLSLVVNPCVCRILKIQGMMKEKSLQQFNSISSAIPRVNEYHFNIANYTSCVLGVEDKGRIVEKELCTILEDLPISLSLNPSLIWHEDSLVELELFLESYLSHVNIIEDACAISFGGGLFLVVPSKCVSFYGLLKNQLVINDFSGAPSCFECELTHHVSFFDAKVGGFLEFNCAAFDEILLKDFENQMGTYFEMFKFYHFHFKEVIWLLICGKKMNGIFKVLKVQLCDIVKTTFKNNDILHEFLVQNTNSCVELLNQPLDGTLLYSLTFKELLDELIIFERQDLRTNPFKRGGNGLSHDFTLSLEDNGNRQMCVVEEDQVLLKAWSLGDGYEDFVLMKILNRTIWYQS</sequence>
<accession>A0ACC0B518</accession>
<proteinExistence type="predicted"/>
<comment type="caution">
    <text evidence="1">The sequence shown here is derived from an EMBL/GenBank/DDBJ whole genome shotgun (WGS) entry which is preliminary data.</text>
</comment>
<reference evidence="2" key="1">
    <citation type="journal article" date="2023" name="Nat. Plants">
        <title>Single-cell RNA sequencing provides a high-resolution roadmap for understanding the multicellular compartmentation of specialized metabolism.</title>
        <authorList>
            <person name="Sun S."/>
            <person name="Shen X."/>
            <person name="Li Y."/>
            <person name="Li Y."/>
            <person name="Wang S."/>
            <person name="Li R."/>
            <person name="Zhang H."/>
            <person name="Shen G."/>
            <person name="Guo B."/>
            <person name="Wei J."/>
            <person name="Xu J."/>
            <person name="St-Pierre B."/>
            <person name="Chen S."/>
            <person name="Sun C."/>
        </authorList>
    </citation>
    <scope>NUCLEOTIDE SEQUENCE [LARGE SCALE GENOMIC DNA]</scope>
</reference>
<keyword evidence="2" id="KW-1185">Reference proteome</keyword>
<name>A0ACC0B518_CATRO</name>
<evidence type="ECO:0000313" key="1">
    <source>
        <dbReference type="EMBL" id="KAI5667723.1"/>
    </source>
</evidence>
<evidence type="ECO:0000313" key="2">
    <source>
        <dbReference type="Proteomes" id="UP001060085"/>
    </source>
</evidence>
<dbReference type="EMBL" id="CM044704">
    <property type="protein sequence ID" value="KAI5667723.1"/>
    <property type="molecule type" value="Genomic_DNA"/>
</dbReference>